<dbReference type="WBParaSite" id="RSKR_0000502650.1">
    <property type="protein sequence ID" value="RSKR_0000502650.1"/>
    <property type="gene ID" value="RSKR_0000502650"/>
</dbReference>
<proteinExistence type="predicted"/>
<reference evidence="2" key="1">
    <citation type="submission" date="2016-11" db="UniProtKB">
        <authorList>
            <consortium name="WormBaseParasite"/>
        </authorList>
    </citation>
    <scope>IDENTIFICATION</scope>
    <source>
        <strain evidence="2">KR3021</strain>
    </source>
</reference>
<protein>
    <submittedName>
        <fullName evidence="2">PH domain-containing protein</fullName>
    </submittedName>
</protein>
<accession>A0AC35TWE8</accession>
<evidence type="ECO:0000313" key="2">
    <source>
        <dbReference type="WBParaSite" id="RSKR_0000502650.1"/>
    </source>
</evidence>
<evidence type="ECO:0000313" key="1">
    <source>
        <dbReference type="Proteomes" id="UP000095286"/>
    </source>
</evidence>
<organism evidence="1 2">
    <name type="scientific">Rhabditophanes sp. KR3021</name>
    <dbReference type="NCBI Taxonomy" id="114890"/>
    <lineage>
        <taxon>Eukaryota</taxon>
        <taxon>Metazoa</taxon>
        <taxon>Ecdysozoa</taxon>
        <taxon>Nematoda</taxon>
        <taxon>Chromadorea</taxon>
        <taxon>Rhabditida</taxon>
        <taxon>Tylenchina</taxon>
        <taxon>Panagrolaimomorpha</taxon>
        <taxon>Strongyloidoidea</taxon>
        <taxon>Alloionematidae</taxon>
        <taxon>Rhabditophanes</taxon>
    </lineage>
</organism>
<sequence>MVSKQEKASPKSNDENLVDNTRETNYATGGVVVGEGPEVAKPGQKQVSSFNKPNDVSRTNQCLGTFKKSSFIRVERGASFNLSNNVSFGEVKGNGRVVGAKEDGMPVGVQAERVGSMQSHPINDFPIILHPTAFILEIKEKASNGDPLNTLYAITFKRYLLAYSKADKDLWVNLFETIYPDAKPSGNVDWRFTLTNKEKVPFKEGFRKHRVSRDYPLSSLTQELELRKDDEMLRSTRTNTDNAVAELI</sequence>
<dbReference type="Proteomes" id="UP000095286">
    <property type="component" value="Unplaced"/>
</dbReference>
<name>A0AC35TWE8_9BILA</name>